<comment type="caution">
    <text evidence="10">The sequence shown here is derived from an EMBL/GenBank/DDBJ whole genome shotgun (WGS) entry which is preliminary data.</text>
</comment>
<proteinExistence type="predicted"/>
<keyword evidence="6 9" id="KW-1133">Transmembrane helix</keyword>
<accession>A0A1Q3BNQ4</accession>
<dbReference type="AlphaFoldDB" id="A0A1Q3BNQ4"/>
<dbReference type="EMBL" id="BDDD01000731">
    <property type="protein sequence ID" value="GAV69529.1"/>
    <property type="molecule type" value="Genomic_DNA"/>
</dbReference>
<sequence length="204" mass="22275">MALALARSRTRHLTTTTTYLYSRLLHHPSVSHTVRSIPTTPTVRSFQSTPTVRSNSPAFRPLSPHLPVYRPQLSSTTSILNRMSACVLTGVVLGFYLVYMNAGSICLSFNQFYRFLFYSSKLNLVILELTALAMAYHVYAGIGHLAADFGKPKAAAFLLALAFFIAIGNYLPMEGLQAALLPDSGAKKDGEAKLAVNIESSKTT</sequence>
<feature type="transmembrane region" description="Helical" evidence="9">
    <location>
        <begin position="154"/>
        <end position="171"/>
    </location>
</feature>
<dbReference type="OrthoDB" id="588261at2759"/>
<keyword evidence="3" id="KW-0349">Heme</keyword>
<dbReference type="GO" id="GO:0006099">
    <property type="term" value="P:tricarboxylic acid cycle"/>
    <property type="evidence" value="ECO:0007669"/>
    <property type="project" value="InterPro"/>
</dbReference>
<evidence type="ECO:0000256" key="8">
    <source>
        <dbReference type="ARBA" id="ARBA00023136"/>
    </source>
</evidence>
<keyword evidence="8 9" id="KW-0472">Membrane</keyword>
<dbReference type="PANTHER" id="PTHR10978">
    <property type="entry name" value="SUCCINATE DEHYDROGENASE CYTOCHROME B560 SUBUNIT"/>
    <property type="match status" value="1"/>
</dbReference>
<dbReference type="GO" id="GO:0009055">
    <property type="term" value="F:electron transfer activity"/>
    <property type="evidence" value="ECO:0007669"/>
    <property type="project" value="InterPro"/>
</dbReference>
<evidence type="ECO:0000256" key="5">
    <source>
        <dbReference type="ARBA" id="ARBA00022723"/>
    </source>
</evidence>
<dbReference type="InterPro" id="IPR034804">
    <property type="entry name" value="SQR/QFR_C/D"/>
</dbReference>
<evidence type="ECO:0000256" key="1">
    <source>
        <dbReference type="ARBA" id="ARBA00004434"/>
    </source>
</evidence>
<organism evidence="10 11">
    <name type="scientific">Cephalotus follicularis</name>
    <name type="common">Albany pitcher plant</name>
    <dbReference type="NCBI Taxonomy" id="3775"/>
    <lineage>
        <taxon>Eukaryota</taxon>
        <taxon>Viridiplantae</taxon>
        <taxon>Streptophyta</taxon>
        <taxon>Embryophyta</taxon>
        <taxon>Tracheophyta</taxon>
        <taxon>Spermatophyta</taxon>
        <taxon>Magnoliopsida</taxon>
        <taxon>eudicotyledons</taxon>
        <taxon>Gunneridae</taxon>
        <taxon>Pentapetalae</taxon>
        <taxon>rosids</taxon>
        <taxon>fabids</taxon>
        <taxon>Oxalidales</taxon>
        <taxon>Cephalotaceae</taxon>
        <taxon>Cephalotus</taxon>
    </lineage>
</organism>
<protein>
    <submittedName>
        <fullName evidence="10">Sdh_cyt domain-containing protein</fullName>
    </submittedName>
</protein>
<evidence type="ECO:0000256" key="9">
    <source>
        <dbReference type="SAM" id="Phobius"/>
    </source>
</evidence>
<dbReference type="InterPro" id="IPR014314">
    <property type="entry name" value="Succ_DH_cytb556"/>
</dbReference>
<comment type="subunit">
    <text evidence="2">Component of complex II composed of eight subunits in plants: four classical SDH subunits SDH1, SDH2, SDH3 and SDH4 (a flavoprotein (FP), an iron-sulfur protein (IP), and a cytochrome b composed of a large and a small subunit.), as well as four subunits unknown in mitochondria from bacteria and heterotrophic eukaryotes.</text>
</comment>
<dbReference type="GO" id="GO:0006121">
    <property type="term" value="P:mitochondrial electron transport, succinate to ubiquinone"/>
    <property type="evidence" value="ECO:0007669"/>
    <property type="project" value="TreeGrafter"/>
</dbReference>
<dbReference type="SUPFAM" id="SSF81343">
    <property type="entry name" value="Fumarate reductase respiratory complex transmembrane subunits"/>
    <property type="match status" value="1"/>
</dbReference>
<dbReference type="GO" id="GO:0005743">
    <property type="term" value="C:mitochondrial inner membrane"/>
    <property type="evidence" value="ECO:0007669"/>
    <property type="project" value="UniProtKB-SubCell"/>
</dbReference>
<evidence type="ECO:0000313" key="11">
    <source>
        <dbReference type="Proteomes" id="UP000187406"/>
    </source>
</evidence>
<evidence type="ECO:0000256" key="3">
    <source>
        <dbReference type="ARBA" id="ARBA00022617"/>
    </source>
</evidence>
<evidence type="ECO:0000256" key="6">
    <source>
        <dbReference type="ARBA" id="ARBA00022989"/>
    </source>
</evidence>
<keyword evidence="7" id="KW-0408">Iron</keyword>
<evidence type="ECO:0000256" key="7">
    <source>
        <dbReference type="ARBA" id="ARBA00023004"/>
    </source>
</evidence>
<comment type="subcellular location">
    <subcellularLocation>
        <location evidence="1">Mitochondrion inner membrane</location>
        <topology evidence="1">Single-pass membrane protein</topology>
    </subcellularLocation>
</comment>
<dbReference type="InterPro" id="IPR000701">
    <property type="entry name" value="SuccDH_FuR_B_TM-su"/>
</dbReference>
<feature type="transmembrane region" description="Helical" evidence="9">
    <location>
        <begin position="79"/>
        <end position="102"/>
    </location>
</feature>
<evidence type="ECO:0000256" key="2">
    <source>
        <dbReference type="ARBA" id="ARBA00011313"/>
    </source>
</evidence>
<dbReference type="GO" id="GO:0045273">
    <property type="term" value="C:respiratory chain complex II (succinate dehydrogenase)"/>
    <property type="evidence" value="ECO:0007669"/>
    <property type="project" value="UniProtKB-ARBA"/>
</dbReference>
<dbReference type="GO" id="GO:0046872">
    <property type="term" value="F:metal ion binding"/>
    <property type="evidence" value="ECO:0007669"/>
    <property type="project" value="UniProtKB-KW"/>
</dbReference>
<dbReference type="Gene3D" id="1.20.1300.10">
    <property type="entry name" value="Fumarate reductase/succinate dehydrogenase, transmembrane subunit"/>
    <property type="match status" value="1"/>
</dbReference>
<keyword evidence="4 9" id="KW-0812">Transmembrane</keyword>
<dbReference type="InParanoid" id="A0A1Q3BNQ4"/>
<dbReference type="CDD" id="cd03499">
    <property type="entry name" value="SQR_TypeC_SdhC"/>
    <property type="match status" value="1"/>
</dbReference>
<keyword evidence="11" id="KW-1185">Reference proteome</keyword>
<dbReference type="Pfam" id="PF01127">
    <property type="entry name" value="Sdh_cyt"/>
    <property type="match status" value="1"/>
</dbReference>
<feature type="transmembrane region" description="Helical" evidence="9">
    <location>
        <begin position="122"/>
        <end position="142"/>
    </location>
</feature>
<dbReference type="PANTHER" id="PTHR10978:SF5">
    <property type="entry name" value="SUCCINATE DEHYDROGENASE CYTOCHROME B560 SUBUNIT, MITOCHONDRIAL"/>
    <property type="match status" value="1"/>
</dbReference>
<keyword evidence="5" id="KW-0479">Metal-binding</keyword>
<reference evidence="11" key="1">
    <citation type="submission" date="2016-04" db="EMBL/GenBank/DDBJ databases">
        <title>Cephalotus genome sequencing.</title>
        <authorList>
            <person name="Fukushima K."/>
            <person name="Hasebe M."/>
            <person name="Fang X."/>
        </authorList>
    </citation>
    <scope>NUCLEOTIDE SEQUENCE [LARGE SCALE GENOMIC DNA]</scope>
    <source>
        <strain evidence="11">cv. St1</strain>
    </source>
</reference>
<evidence type="ECO:0000256" key="4">
    <source>
        <dbReference type="ARBA" id="ARBA00022692"/>
    </source>
</evidence>
<dbReference type="Proteomes" id="UP000187406">
    <property type="component" value="Unassembled WGS sequence"/>
</dbReference>
<name>A0A1Q3BNQ4_CEPFO</name>
<evidence type="ECO:0000313" key="10">
    <source>
        <dbReference type="EMBL" id="GAV69529.1"/>
    </source>
</evidence>
<gene>
    <name evidence="10" type="ORF">CFOL_v3_13030</name>
</gene>
<dbReference type="STRING" id="3775.A0A1Q3BNQ4"/>